<evidence type="ECO:0000313" key="4">
    <source>
        <dbReference type="EMBL" id="KKL65559.1"/>
    </source>
</evidence>
<name>A0A0F9DUZ7_9ZZZZ</name>
<feature type="domain" description="B12-binding" evidence="3">
    <location>
        <begin position="81"/>
        <end position="205"/>
    </location>
</feature>
<dbReference type="EMBL" id="LAZR01027494">
    <property type="protein sequence ID" value="KKL65559.1"/>
    <property type="molecule type" value="Genomic_DNA"/>
</dbReference>
<dbReference type="InterPro" id="IPR006158">
    <property type="entry name" value="Cobalamin-bd"/>
</dbReference>
<dbReference type="GO" id="GO:0031419">
    <property type="term" value="F:cobalamin binding"/>
    <property type="evidence" value="ECO:0007669"/>
    <property type="project" value="InterPro"/>
</dbReference>
<keyword evidence="1" id="KW-0479">Metal-binding</keyword>
<gene>
    <name evidence="4" type="ORF">LCGC14_2153790</name>
</gene>
<dbReference type="GO" id="GO:0046653">
    <property type="term" value="P:tetrahydrofolate metabolic process"/>
    <property type="evidence" value="ECO:0007669"/>
    <property type="project" value="TreeGrafter"/>
</dbReference>
<proteinExistence type="predicted"/>
<dbReference type="GO" id="GO:0046872">
    <property type="term" value="F:metal ion binding"/>
    <property type="evidence" value="ECO:0007669"/>
    <property type="project" value="UniProtKB-KW"/>
</dbReference>
<evidence type="ECO:0000256" key="1">
    <source>
        <dbReference type="ARBA" id="ARBA00022723"/>
    </source>
</evidence>
<reference evidence="4" key="1">
    <citation type="journal article" date="2015" name="Nature">
        <title>Complex archaea that bridge the gap between prokaryotes and eukaryotes.</title>
        <authorList>
            <person name="Spang A."/>
            <person name="Saw J.H."/>
            <person name="Jorgensen S.L."/>
            <person name="Zaremba-Niedzwiedzka K."/>
            <person name="Martijn J."/>
            <person name="Lind A.E."/>
            <person name="van Eijk R."/>
            <person name="Schleper C."/>
            <person name="Guy L."/>
            <person name="Ettema T.J."/>
        </authorList>
    </citation>
    <scope>NUCLEOTIDE SEQUENCE</scope>
</reference>
<dbReference type="InterPro" id="IPR036724">
    <property type="entry name" value="Cobalamin-bd_sf"/>
</dbReference>
<comment type="caution">
    <text evidence="4">The sequence shown here is derived from an EMBL/GenBank/DDBJ whole genome shotgun (WGS) entry which is preliminary data.</text>
</comment>
<evidence type="ECO:0000259" key="3">
    <source>
        <dbReference type="PROSITE" id="PS51332"/>
    </source>
</evidence>
<dbReference type="PANTHER" id="PTHR45833">
    <property type="entry name" value="METHIONINE SYNTHASE"/>
    <property type="match status" value="1"/>
</dbReference>
<dbReference type="PROSITE" id="PS51332">
    <property type="entry name" value="B12_BINDING"/>
    <property type="match status" value="1"/>
</dbReference>
<dbReference type="InterPro" id="IPR050554">
    <property type="entry name" value="Met_Synthase/Corrinoid"/>
</dbReference>
<keyword evidence="2" id="KW-0170">Cobalt</keyword>
<evidence type="ECO:0000256" key="2">
    <source>
        <dbReference type="ARBA" id="ARBA00023285"/>
    </source>
</evidence>
<dbReference type="AlphaFoldDB" id="A0A0F9DUZ7"/>
<organism evidence="4">
    <name type="scientific">marine sediment metagenome</name>
    <dbReference type="NCBI Taxonomy" id="412755"/>
    <lineage>
        <taxon>unclassified sequences</taxon>
        <taxon>metagenomes</taxon>
        <taxon>ecological metagenomes</taxon>
    </lineage>
</organism>
<dbReference type="GO" id="GO:0005829">
    <property type="term" value="C:cytosol"/>
    <property type="evidence" value="ECO:0007669"/>
    <property type="project" value="TreeGrafter"/>
</dbReference>
<accession>A0A0F9DUZ7</accession>
<dbReference type="Pfam" id="PF02310">
    <property type="entry name" value="B12-binding"/>
    <property type="match status" value="1"/>
</dbReference>
<dbReference type="Gene3D" id="3.40.50.280">
    <property type="entry name" value="Cobalamin-binding domain"/>
    <property type="match status" value="1"/>
</dbReference>
<dbReference type="GO" id="GO:0008705">
    <property type="term" value="F:methionine synthase activity"/>
    <property type="evidence" value="ECO:0007669"/>
    <property type="project" value="TreeGrafter"/>
</dbReference>
<protein>
    <recommendedName>
        <fullName evidence="3">B12-binding domain-containing protein</fullName>
    </recommendedName>
</protein>
<sequence>MDEVEDFLSKIRNTVATLDFFHLRSALREAFNAGIPGYDIIKKGVLEGLANSGEIGLIVAAEALSKEISSAVKEEISKKYLGVVVIGTVHGDIHDLGKNILIALLKSIGINVRDLGIDVSPELFVENAQIEGVKVIALSSLLSISTTNVKKTIIALEKAGLRDNIKIIVGGAAMSRELADDLKADAYAKDALMGLEIVEKWLSVQ</sequence>
<dbReference type="PANTHER" id="PTHR45833:SF1">
    <property type="entry name" value="METHIONINE SYNTHASE"/>
    <property type="match status" value="1"/>
</dbReference>
<dbReference type="SUPFAM" id="SSF52242">
    <property type="entry name" value="Cobalamin (vitamin B12)-binding domain"/>
    <property type="match status" value="1"/>
</dbReference>
<dbReference type="GO" id="GO:0050667">
    <property type="term" value="P:homocysteine metabolic process"/>
    <property type="evidence" value="ECO:0007669"/>
    <property type="project" value="TreeGrafter"/>
</dbReference>